<dbReference type="PROSITE" id="PS51103">
    <property type="entry name" value="PTS_EIIC_TYPE_1"/>
    <property type="match status" value="1"/>
</dbReference>
<keyword evidence="6 9" id="KW-0812">Transmembrane</keyword>
<evidence type="ECO:0000259" key="10">
    <source>
        <dbReference type="PROSITE" id="PS51103"/>
    </source>
</evidence>
<dbReference type="GO" id="GO:0009401">
    <property type="term" value="P:phosphoenolpyruvate-dependent sugar phosphotransferase system"/>
    <property type="evidence" value="ECO:0007669"/>
    <property type="project" value="UniProtKB-KW"/>
</dbReference>
<sequence>STILEQLGILFAVGVALGMAKKNDGAVALAAVVGFFLTTVVLSPAKLAPFLGVKETGVDKAFEQMNNANVFIGLIVGLVAAYAFNKFSQTELPTALSFFSGKRLVPIMTAFFSIILAVVLLFAWPY</sequence>
<feature type="non-terminal residue" evidence="11">
    <location>
        <position position="1"/>
    </location>
</feature>
<dbReference type="Proteomes" id="UP000241208">
    <property type="component" value="Unassembled WGS sequence"/>
</dbReference>
<name>A0A2T4LJL9_9STAP</name>
<dbReference type="RefSeq" id="WP_157949207.1">
    <property type="nucleotide sequence ID" value="NZ_PYZR01000663.1"/>
</dbReference>
<dbReference type="InterPro" id="IPR013013">
    <property type="entry name" value="PTS_EIIC_1"/>
</dbReference>
<keyword evidence="5" id="KW-0598">Phosphotransferase system</keyword>
<comment type="subcellular location">
    <subcellularLocation>
        <location evidence="1">Cell membrane</location>
        <topology evidence="1">Multi-pass membrane protein</topology>
    </subcellularLocation>
</comment>
<keyword evidence="4 11" id="KW-0762">Sugar transport</keyword>
<keyword evidence="7 9" id="KW-1133">Transmembrane helix</keyword>
<evidence type="ECO:0000256" key="3">
    <source>
        <dbReference type="ARBA" id="ARBA00022475"/>
    </source>
</evidence>
<dbReference type="EMBL" id="PYZR01000663">
    <property type="protein sequence ID" value="PTF50853.1"/>
    <property type="molecule type" value="Genomic_DNA"/>
</dbReference>
<keyword evidence="8 9" id="KW-0472">Membrane</keyword>
<feature type="transmembrane region" description="Helical" evidence="9">
    <location>
        <begin position="26"/>
        <end position="45"/>
    </location>
</feature>
<evidence type="ECO:0000256" key="8">
    <source>
        <dbReference type="ARBA" id="ARBA00023136"/>
    </source>
</evidence>
<proteinExistence type="predicted"/>
<dbReference type="GO" id="GO:0005886">
    <property type="term" value="C:plasma membrane"/>
    <property type="evidence" value="ECO:0007669"/>
    <property type="project" value="UniProtKB-SubCell"/>
</dbReference>
<gene>
    <name evidence="11" type="ORF">BUY34_15260</name>
</gene>
<feature type="transmembrane region" description="Helical" evidence="9">
    <location>
        <begin position="65"/>
        <end position="84"/>
    </location>
</feature>
<feature type="transmembrane region" description="Helical" evidence="9">
    <location>
        <begin position="104"/>
        <end position="124"/>
    </location>
</feature>
<comment type="caution">
    <text evidence="11">The sequence shown here is derived from an EMBL/GenBank/DDBJ whole genome shotgun (WGS) entry which is preliminary data.</text>
</comment>
<evidence type="ECO:0000256" key="4">
    <source>
        <dbReference type="ARBA" id="ARBA00022597"/>
    </source>
</evidence>
<accession>A0A2T4LJL9</accession>
<dbReference type="PANTHER" id="PTHR30009:SF4">
    <property type="entry name" value="PTS SYSTEM N-ACETYLGLUCOSAMINE-SPECIFIC EIICBA COMPONENT"/>
    <property type="match status" value="1"/>
</dbReference>
<evidence type="ECO:0000256" key="2">
    <source>
        <dbReference type="ARBA" id="ARBA00022448"/>
    </source>
</evidence>
<keyword evidence="3" id="KW-1003">Cell membrane</keyword>
<evidence type="ECO:0000256" key="1">
    <source>
        <dbReference type="ARBA" id="ARBA00004651"/>
    </source>
</evidence>
<organism evidence="11 12">
    <name type="scientific">Staphylococcus cohnii</name>
    <dbReference type="NCBI Taxonomy" id="29382"/>
    <lineage>
        <taxon>Bacteria</taxon>
        <taxon>Bacillati</taxon>
        <taxon>Bacillota</taxon>
        <taxon>Bacilli</taxon>
        <taxon>Bacillales</taxon>
        <taxon>Staphylococcaceae</taxon>
        <taxon>Staphylococcus</taxon>
        <taxon>Staphylococcus cohnii species complex</taxon>
    </lineage>
</organism>
<dbReference type="GO" id="GO:0015764">
    <property type="term" value="P:N-acetylglucosamine transport"/>
    <property type="evidence" value="ECO:0007669"/>
    <property type="project" value="TreeGrafter"/>
</dbReference>
<dbReference type="GO" id="GO:0008982">
    <property type="term" value="F:protein-N(PI)-phosphohistidine-sugar phosphotransferase activity"/>
    <property type="evidence" value="ECO:0007669"/>
    <property type="project" value="InterPro"/>
</dbReference>
<dbReference type="AlphaFoldDB" id="A0A2T4LJL9"/>
<reference evidence="11 12" key="1">
    <citation type="journal article" date="2016" name="Front. Microbiol.">
        <title>Comprehensive Phylogenetic Analysis of Bovine Non-aureus Staphylococci Species Based on Whole-Genome Sequencing.</title>
        <authorList>
            <person name="Naushad S."/>
            <person name="Barkema H.W."/>
            <person name="Luby C."/>
            <person name="Condas L.A."/>
            <person name="Nobrega D.B."/>
            <person name="Carson D.A."/>
            <person name="De Buck J."/>
        </authorList>
    </citation>
    <scope>NUCLEOTIDE SEQUENCE [LARGE SCALE GENOMIC DNA]</scope>
    <source>
        <strain evidence="11 12">SNUC 3829</strain>
    </source>
</reference>
<dbReference type="InterPro" id="IPR003352">
    <property type="entry name" value="PTS_EIIC"/>
</dbReference>
<evidence type="ECO:0000313" key="11">
    <source>
        <dbReference type="EMBL" id="PTF50853.1"/>
    </source>
</evidence>
<feature type="non-terminal residue" evidence="11">
    <location>
        <position position="126"/>
    </location>
</feature>
<evidence type="ECO:0000256" key="6">
    <source>
        <dbReference type="ARBA" id="ARBA00022692"/>
    </source>
</evidence>
<protein>
    <submittedName>
        <fullName evidence="11">PTS glucose transporter subunit IIBC</fullName>
    </submittedName>
</protein>
<evidence type="ECO:0000256" key="9">
    <source>
        <dbReference type="SAM" id="Phobius"/>
    </source>
</evidence>
<dbReference type="Pfam" id="PF02378">
    <property type="entry name" value="PTS_EIIC"/>
    <property type="match status" value="1"/>
</dbReference>
<dbReference type="GO" id="GO:0090563">
    <property type="term" value="F:protein-phosphocysteine-sugar phosphotransferase activity"/>
    <property type="evidence" value="ECO:0007669"/>
    <property type="project" value="TreeGrafter"/>
</dbReference>
<dbReference type="InterPro" id="IPR050429">
    <property type="entry name" value="PTS_Glucose_EIICBA"/>
</dbReference>
<dbReference type="PANTHER" id="PTHR30009">
    <property type="entry name" value="CYTOCHROME C-TYPE SYNTHESIS PROTEIN AND PTS TRANSMEMBRANE COMPONENT"/>
    <property type="match status" value="1"/>
</dbReference>
<evidence type="ECO:0000256" key="5">
    <source>
        <dbReference type="ARBA" id="ARBA00022683"/>
    </source>
</evidence>
<evidence type="ECO:0000256" key="7">
    <source>
        <dbReference type="ARBA" id="ARBA00022989"/>
    </source>
</evidence>
<feature type="domain" description="PTS EIIC type-1" evidence="10">
    <location>
        <begin position="1"/>
        <end position="126"/>
    </location>
</feature>
<keyword evidence="2" id="KW-0813">Transport</keyword>
<evidence type="ECO:0000313" key="12">
    <source>
        <dbReference type="Proteomes" id="UP000241208"/>
    </source>
</evidence>